<dbReference type="EMBL" id="CP041253">
    <property type="protein sequence ID" value="QDH81362.1"/>
    <property type="molecule type" value="Genomic_DNA"/>
</dbReference>
<protein>
    <submittedName>
        <fullName evidence="3">Arylsulfatase</fullName>
    </submittedName>
</protein>
<dbReference type="CDD" id="cd16142">
    <property type="entry name" value="ARS_like"/>
    <property type="match status" value="1"/>
</dbReference>
<dbReference type="OrthoDB" id="9764377at2"/>
<dbReference type="PANTHER" id="PTHR43751:SF2">
    <property type="entry name" value="SULFATASE N-TERMINAL DOMAIN-CONTAINING PROTEIN"/>
    <property type="match status" value="1"/>
</dbReference>
<dbReference type="InterPro" id="IPR052701">
    <property type="entry name" value="GAG_Ulvan_Degrading_Sulfatases"/>
</dbReference>
<dbReference type="PANTHER" id="PTHR43751">
    <property type="entry name" value="SULFATASE"/>
    <property type="match status" value="1"/>
</dbReference>
<keyword evidence="4" id="KW-1185">Reference proteome</keyword>
<evidence type="ECO:0000313" key="3">
    <source>
        <dbReference type="EMBL" id="QDH81362.1"/>
    </source>
</evidence>
<accession>A0A514CNG7</accession>
<reference evidence="3 4" key="1">
    <citation type="submission" date="2019-06" db="EMBL/GenBank/DDBJ databases">
        <title>Echinicola alkalisoli sp. nov. isolated from saline soil.</title>
        <authorList>
            <person name="Sun J.-Q."/>
            <person name="Xu L."/>
        </authorList>
    </citation>
    <scope>NUCLEOTIDE SEQUENCE [LARGE SCALE GENOMIC DNA]</scope>
    <source>
        <strain evidence="3 4">LN3S3</strain>
    </source>
</reference>
<dbReference type="KEGG" id="echi:FKX85_20940"/>
<organism evidence="3 4">
    <name type="scientific">Echinicola soli</name>
    <dbReference type="NCBI Taxonomy" id="2591634"/>
    <lineage>
        <taxon>Bacteria</taxon>
        <taxon>Pseudomonadati</taxon>
        <taxon>Bacteroidota</taxon>
        <taxon>Cytophagia</taxon>
        <taxon>Cytophagales</taxon>
        <taxon>Cyclobacteriaceae</taxon>
        <taxon>Echinicola</taxon>
    </lineage>
</organism>
<dbReference type="SUPFAM" id="SSF53649">
    <property type="entry name" value="Alkaline phosphatase-like"/>
    <property type="match status" value="1"/>
</dbReference>
<evidence type="ECO:0000259" key="2">
    <source>
        <dbReference type="Pfam" id="PF00884"/>
    </source>
</evidence>
<feature type="domain" description="Sulfatase N-terminal" evidence="2">
    <location>
        <begin position="27"/>
        <end position="352"/>
    </location>
</feature>
<dbReference type="Proteomes" id="UP000316614">
    <property type="component" value="Chromosome"/>
</dbReference>
<dbReference type="Gene3D" id="3.30.1120.10">
    <property type="match status" value="1"/>
</dbReference>
<dbReference type="Gene3D" id="3.40.720.10">
    <property type="entry name" value="Alkaline Phosphatase, subunit A"/>
    <property type="match status" value="1"/>
</dbReference>
<sequence>MKKSTPLLLVVILALAGFSHVVAQEKPNIVVIMGDDIGWFNTSAYNDGMMGYTTPNIDRVAKEGMRFTDAYGQQSCTAGRAAFITGQSPKRTGLLKIGMPGDPLGLQKEDPTIAELLKPHGYATGQFGKNHLGDLDEFLPTNHGFDRFFGNLYHLNAEEEPENPDYPKDPNFRKQYGPRGVMRASADGPVEDTGPLTKERMETIDQEFLDATIDFMEEQHEADKPFFVWFNTTRMHIFTHLSEEYSGTTGLGIVADGMKQHDDQVGQLLDKLDELGITENTIVIYTTDNGAEKFTWPDGGTSPFKGEKATTWEGGIRIPFMIRWPGEIQAGTVSNEIISLEDMLPTLLAAAGDSDIKSKLLNGHSVGGMSYRVHLDGYNYLPYLTGETVKGPRKEFFAFVDDGSLGAVRYGRFKFHFSTQAHHGMGAWQYAQEVRKAPLVIDLYADPFEEAPEQSSYYDDWMLRRMYTIVPLQTLVSNFMATFEEFPPRQEPGSFTPKQ</sequence>
<evidence type="ECO:0000313" key="4">
    <source>
        <dbReference type="Proteomes" id="UP000316614"/>
    </source>
</evidence>
<dbReference type="RefSeq" id="WP_141616576.1">
    <property type="nucleotide sequence ID" value="NZ_CP041253.1"/>
</dbReference>
<dbReference type="Pfam" id="PF00884">
    <property type="entry name" value="Sulfatase"/>
    <property type="match status" value="1"/>
</dbReference>
<dbReference type="InterPro" id="IPR000917">
    <property type="entry name" value="Sulfatase_N"/>
</dbReference>
<evidence type="ECO:0000256" key="1">
    <source>
        <dbReference type="SAM" id="SignalP"/>
    </source>
</evidence>
<feature type="signal peptide" evidence="1">
    <location>
        <begin position="1"/>
        <end position="23"/>
    </location>
</feature>
<dbReference type="AlphaFoldDB" id="A0A514CNG7"/>
<keyword evidence="1" id="KW-0732">Signal</keyword>
<dbReference type="InterPro" id="IPR017850">
    <property type="entry name" value="Alkaline_phosphatase_core_sf"/>
</dbReference>
<proteinExistence type="predicted"/>
<name>A0A514CNG7_9BACT</name>
<feature type="chain" id="PRO_5022178056" evidence="1">
    <location>
        <begin position="24"/>
        <end position="499"/>
    </location>
</feature>
<gene>
    <name evidence="3" type="ORF">FKX85_20940</name>
</gene>